<proteinExistence type="predicted"/>
<dbReference type="PANTHER" id="PTHR35331:SF1">
    <property type="entry name" value="STAGE V SPORULATION PROTEIN S"/>
    <property type="match status" value="1"/>
</dbReference>
<evidence type="ECO:0000256" key="1">
    <source>
        <dbReference type="SAM" id="MobiDB-lite"/>
    </source>
</evidence>
<dbReference type="GO" id="GO:0003676">
    <property type="term" value="F:nucleic acid binding"/>
    <property type="evidence" value="ECO:0007669"/>
    <property type="project" value="InterPro"/>
</dbReference>
<dbReference type="InterPro" id="IPR036882">
    <property type="entry name" value="Alba-like_dom_sf"/>
</dbReference>
<organism evidence="2 3">
    <name type="scientific">Haematococcus lacustris</name>
    <name type="common">Green alga</name>
    <name type="synonym">Haematococcus pluvialis</name>
    <dbReference type="NCBI Taxonomy" id="44745"/>
    <lineage>
        <taxon>Eukaryota</taxon>
        <taxon>Viridiplantae</taxon>
        <taxon>Chlorophyta</taxon>
        <taxon>core chlorophytes</taxon>
        <taxon>Chlorophyceae</taxon>
        <taxon>CS clade</taxon>
        <taxon>Chlamydomonadales</taxon>
        <taxon>Haematococcaceae</taxon>
        <taxon>Haematococcus</taxon>
    </lineage>
</organism>
<comment type="caution">
    <text evidence="2">The sequence shown here is derived from an EMBL/GenBank/DDBJ whole genome shotgun (WGS) entry which is preliminary data.</text>
</comment>
<dbReference type="AlphaFoldDB" id="A0A699ZAZ0"/>
<dbReference type="InterPro" id="IPR007347">
    <property type="entry name" value="SpoVS"/>
</dbReference>
<sequence>MESRGPEVVEIVTPKDSGTAATPEEVEGLASGKFIKVGAGSNVKSVAGKISHSARESEPPATLCIGATSINQAVKAICIARQYLKSDDLDLSFQPAFRGKERRANVALYIAKSAGPRAPLLPEGEVVDLQVSSRSRPVQVAGALAARVREGANVSLVAIGVDAVSNAVLTIGNTRLYLEQNNLDIRAAPEFITVQKEERALNALAQLCVAALLVPEVLQQQDY</sequence>
<dbReference type="EMBL" id="BLLF01000992">
    <property type="protein sequence ID" value="GFH16396.1"/>
    <property type="molecule type" value="Genomic_DNA"/>
</dbReference>
<gene>
    <name evidence="2" type="ORF">HaLaN_12808</name>
</gene>
<evidence type="ECO:0000313" key="3">
    <source>
        <dbReference type="Proteomes" id="UP000485058"/>
    </source>
</evidence>
<feature type="region of interest" description="Disordered" evidence="1">
    <location>
        <begin position="1"/>
        <end position="24"/>
    </location>
</feature>
<evidence type="ECO:0000313" key="2">
    <source>
        <dbReference type="EMBL" id="GFH16396.1"/>
    </source>
</evidence>
<dbReference type="PANTHER" id="PTHR35331">
    <property type="entry name" value="STAGE V SPORULATION PROTEIN S"/>
    <property type="match status" value="1"/>
</dbReference>
<dbReference type="Gene3D" id="3.30.110.20">
    <property type="entry name" value="Alba-like domain"/>
    <property type="match status" value="2"/>
</dbReference>
<protein>
    <submittedName>
        <fullName evidence="2">Uncharacterized protein</fullName>
    </submittedName>
</protein>
<name>A0A699ZAZ0_HAELA</name>
<accession>A0A699ZAZ0</accession>
<reference evidence="2 3" key="1">
    <citation type="submission" date="2020-02" db="EMBL/GenBank/DDBJ databases">
        <title>Draft genome sequence of Haematococcus lacustris strain NIES-144.</title>
        <authorList>
            <person name="Morimoto D."/>
            <person name="Nakagawa S."/>
            <person name="Yoshida T."/>
            <person name="Sawayama S."/>
        </authorList>
    </citation>
    <scope>NUCLEOTIDE SEQUENCE [LARGE SCALE GENOMIC DNA]</scope>
    <source>
        <strain evidence="2 3">NIES-144</strain>
    </source>
</reference>
<dbReference type="Proteomes" id="UP000485058">
    <property type="component" value="Unassembled WGS sequence"/>
</dbReference>
<keyword evidence="3" id="KW-1185">Reference proteome</keyword>
<dbReference type="Pfam" id="PF04232">
    <property type="entry name" value="SpoVS"/>
    <property type="match status" value="2"/>
</dbReference>